<feature type="compositionally biased region" description="Pro residues" evidence="1">
    <location>
        <begin position="65"/>
        <end position="80"/>
    </location>
</feature>
<dbReference type="PATRIC" id="fig|698759.3.peg.4769"/>
<feature type="region of interest" description="Disordered" evidence="1">
    <location>
        <begin position="54"/>
        <end position="80"/>
    </location>
</feature>
<name>L1KUU8_9ACTN</name>
<proteinExistence type="predicted"/>
<evidence type="ECO:0000313" key="2">
    <source>
        <dbReference type="EMBL" id="EKX64591.1"/>
    </source>
</evidence>
<gene>
    <name evidence="2" type="ORF">STRIP9103_08467</name>
</gene>
<dbReference type="EMBL" id="AEJC01000366">
    <property type="protein sequence ID" value="EKX64591.1"/>
    <property type="molecule type" value="Genomic_DNA"/>
</dbReference>
<dbReference type="Proteomes" id="UP000010411">
    <property type="component" value="Unassembled WGS sequence"/>
</dbReference>
<organism evidence="2 3">
    <name type="scientific">Streptomyces ipomoeae 91-03</name>
    <dbReference type="NCBI Taxonomy" id="698759"/>
    <lineage>
        <taxon>Bacteria</taxon>
        <taxon>Bacillati</taxon>
        <taxon>Actinomycetota</taxon>
        <taxon>Actinomycetes</taxon>
        <taxon>Kitasatosporales</taxon>
        <taxon>Streptomycetaceae</taxon>
        <taxon>Streptomyces</taxon>
    </lineage>
</organism>
<protein>
    <submittedName>
        <fullName evidence="2">Uncharacterized protein</fullName>
    </submittedName>
</protein>
<accession>L1KUU8</accession>
<dbReference type="AlphaFoldDB" id="L1KUU8"/>
<reference evidence="2 3" key="1">
    <citation type="submission" date="2012-11" db="EMBL/GenBank/DDBJ databases">
        <authorList>
            <person name="Huguet-Tapia J.C."/>
            <person name="Durkin A.S."/>
            <person name="Pettis G.S."/>
            <person name="Badger J.H."/>
        </authorList>
    </citation>
    <scope>NUCLEOTIDE SEQUENCE [LARGE SCALE GENOMIC DNA]</scope>
    <source>
        <strain evidence="2 3">91-03</strain>
    </source>
</reference>
<evidence type="ECO:0000256" key="1">
    <source>
        <dbReference type="SAM" id="MobiDB-lite"/>
    </source>
</evidence>
<comment type="caution">
    <text evidence="2">The sequence shown here is derived from an EMBL/GenBank/DDBJ whole genome shotgun (WGS) entry which is preliminary data.</text>
</comment>
<evidence type="ECO:0000313" key="3">
    <source>
        <dbReference type="Proteomes" id="UP000010411"/>
    </source>
</evidence>
<sequence length="80" mass="8404">MEGLSIRNRLPGTVREVATGAAMLGDLTGRYATGSYSRLATDGRTVPRGVRTVRARPSTVTGSPRPRPAMWPAPAAPPTS</sequence>
<keyword evidence="3" id="KW-1185">Reference proteome</keyword>